<reference evidence="1 2" key="1">
    <citation type="submission" date="2021-03" db="EMBL/GenBank/DDBJ databases">
        <authorList>
            <person name="King G.J."/>
            <person name="Bancroft I."/>
            <person name="Baten A."/>
            <person name="Bloomfield J."/>
            <person name="Borpatragohain P."/>
            <person name="He Z."/>
            <person name="Irish N."/>
            <person name="Irwin J."/>
            <person name="Liu K."/>
            <person name="Mauleon R.P."/>
            <person name="Moore J."/>
            <person name="Morris R."/>
            <person name="Ostergaard L."/>
            <person name="Wang B."/>
            <person name="Wells R."/>
        </authorList>
    </citation>
    <scope>NUCLEOTIDE SEQUENCE [LARGE SCALE GENOMIC DNA]</scope>
    <source>
        <strain evidence="1">R-o-18</strain>
        <tissue evidence="1">Leaf</tissue>
    </source>
</reference>
<name>A0ABQ7P0G3_BRACM</name>
<accession>A0ABQ7P0G3</accession>
<comment type="caution">
    <text evidence="1">The sequence shown here is derived from an EMBL/GenBank/DDBJ whole genome shotgun (WGS) entry which is preliminary data.</text>
</comment>
<evidence type="ECO:0000313" key="2">
    <source>
        <dbReference type="Proteomes" id="UP000823674"/>
    </source>
</evidence>
<keyword evidence="2" id="KW-1185">Reference proteome</keyword>
<dbReference type="Proteomes" id="UP000823674">
    <property type="component" value="Chromosome A01"/>
</dbReference>
<dbReference type="EMBL" id="JADBGQ010000001">
    <property type="protein sequence ID" value="KAG5415394.1"/>
    <property type="molecule type" value="Genomic_DNA"/>
</dbReference>
<sequence length="59" mass="6565">MGYTRSKGVDLASAKRLLPVSNFYNANLSLFGKGNPTIQIMYFVMVEKSGAEDDFPWST</sequence>
<evidence type="ECO:0000313" key="1">
    <source>
        <dbReference type="EMBL" id="KAG5415394.1"/>
    </source>
</evidence>
<gene>
    <name evidence="1" type="primary">A01g507950.1_BraROA</name>
    <name evidence="1" type="ORF">IGI04_002961</name>
</gene>
<proteinExistence type="predicted"/>
<organism evidence="1 2">
    <name type="scientific">Brassica rapa subsp. trilocularis</name>
    <dbReference type="NCBI Taxonomy" id="1813537"/>
    <lineage>
        <taxon>Eukaryota</taxon>
        <taxon>Viridiplantae</taxon>
        <taxon>Streptophyta</taxon>
        <taxon>Embryophyta</taxon>
        <taxon>Tracheophyta</taxon>
        <taxon>Spermatophyta</taxon>
        <taxon>Magnoliopsida</taxon>
        <taxon>eudicotyledons</taxon>
        <taxon>Gunneridae</taxon>
        <taxon>Pentapetalae</taxon>
        <taxon>rosids</taxon>
        <taxon>malvids</taxon>
        <taxon>Brassicales</taxon>
        <taxon>Brassicaceae</taxon>
        <taxon>Brassiceae</taxon>
        <taxon>Brassica</taxon>
    </lineage>
</organism>
<protein>
    <submittedName>
        <fullName evidence="1">Uncharacterized protein</fullName>
    </submittedName>
</protein>